<dbReference type="EMBL" id="CP001275">
    <property type="protein sequence ID" value="ACM06318.1"/>
    <property type="molecule type" value="Genomic_DNA"/>
</dbReference>
<protein>
    <submittedName>
        <fullName evidence="1">Uncharacterized protein</fullName>
    </submittedName>
</protein>
<reference evidence="1 2" key="1">
    <citation type="journal article" date="2009" name="PLoS ONE">
        <title>Complete genome sequence of the aerobic CO-oxidizing thermophile Thermomicrobium roseum.</title>
        <authorList>
            <person name="Wu D."/>
            <person name="Raymond J."/>
            <person name="Wu M."/>
            <person name="Chatterji S."/>
            <person name="Ren Q."/>
            <person name="Graham J.E."/>
            <person name="Bryant D.A."/>
            <person name="Robb F."/>
            <person name="Colman A."/>
            <person name="Tallon L.J."/>
            <person name="Badger J.H."/>
            <person name="Madupu R."/>
            <person name="Ward N.L."/>
            <person name="Eisen J.A."/>
        </authorList>
    </citation>
    <scope>NUCLEOTIDE SEQUENCE [LARGE SCALE GENOMIC DNA]</scope>
    <source>
        <strain evidence="2">ATCC 27502 / DSM 5159 / P-2</strain>
    </source>
</reference>
<dbReference type="Proteomes" id="UP000000447">
    <property type="component" value="Chromosome"/>
</dbReference>
<keyword evidence="2" id="KW-1185">Reference proteome</keyword>
<dbReference type="HOGENOM" id="CLU_3104904_0_0_0"/>
<dbReference type="AlphaFoldDB" id="B9KY72"/>
<accession>B9KY72</accession>
<sequence length="51" mass="5645">MLFPPRCITQNDSSPRRSTAMSALFPGTYLPAHRRVPDEMSIGCCLECLSS</sequence>
<dbReference type="STRING" id="309801.trd_0416"/>
<proteinExistence type="predicted"/>
<gene>
    <name evidence="1" type="ordered locus">trd_0416</name>
</gene>
<evidence type="ECO:0000313" key="1">
    <source>
        <dbReference type="EMBL" id="ACM06318.1"/>
    </source>
</evidence>
<dbReference type="KEGG" id="tro:trd_0416"/>
<name>B9KY72_THERP</name>
<evidence type="ECO:0000313" key="2">
    <source>
        <dbReference type="Proteomes" id="UP000000447"/>
    </source>
</evidence>
<organism evidence="1 2">
    <name type="scientific">Thermomicrobium roseum (strain ATCC 27502 / DSM 5159 / P-2)</name>
    <dbReference type="NCBI Taxonomy" id="309801"/>
    <lineage>
        <taxon>Bacteria</taxon>
        <taxon>Pseudomonadati</taxon>
        <taxon>Thermomicrobiota</taxon>
        <taxon>Thermomicrobia</taxon>
        <taxon>Thermomicrobiales</taxon>
        <taxon>Thermomicrobiaceae</taxon>
        <taxon>Thermomicrobium</taxon>
    </lineage>
</organism>